<reference evidence="1" key="1">
    <citation type="submission" date="2021-02" db="EMBL/GenBank/DDBJ databases">
        <authorList>
            <person name="Han P."/>
        </authorList>
    </citation>
    <scope>NUCLEOTIDE SEQUENCE</scope>
    <source>
        <strain evidence="1">Nitrosomonas nitrosa 18-3D</strain>
    </source>
</reference>
<comment type="caution">
    <text evidence="1">The sequence shown here is derived from an EMBL/GenBank/DDBJ whole genome shotgun (WGS) entry which is preliminary data.</text>
</comment>
<sequence length="29" mass="3376">MRQRTRNECGWRYVLVSKLPVRQRTGGGA</sequence>
<gene>
    <name evidence="1" type="ORF">NMYAN_20227</name>
</gene>
<accession>A0A8H8Z1K8</accession>
<evidence type="ECO:0000313" key="1">
    <source>
        <dbReference type="EMBL" id="CAE6502599.1"/>
    </source>
</evidence>
<protein>
    <submittedName>
        <fullName evidence="1">Uncharacterized protein</fullName>
    </submittedName>
</protein>
<name>A0A8H8Z1K8_9PROT</name>
<dbReference type="EMBL" id="CAJNAP010000012">
    <property type="protein sequence ID" value="CAE6502599.1"/>
    <property type="molecule type" value="Genomic_DNA"/>
</dbReference>
<proteinExistence type="predicted"/>
<dbReference type="Proteomes" id="UP000601736">
    <property type="component" value="Unassembled WGS sequence"/>
</dbReference>
<evidence type="ECO:0000313" key="2">
    <source>
        <dbReference type="Proteomes" id="UP000601736"/>
    </source>
</evidence>
<organism evidence="1 2">
    <name type="scientific">Nitrosomonas nitrosa</name>
    <dbReference type="NCBI Taxonomy" id="52442"/>
    <lineage>
        <taxon>Bacteria</taxon>
        <taxon>Pseudomonadati</taxon>
        <taxon>Pseudomonadota</taxon>
        <taxon>Betaproteobacteria</taxon>
        <taxon>Nitrosomonadales</taxon>
        <taxon>Nitrosomonadaceae</taxon>
        <taxon>Nitrosomonas</taxon>
    </lineage>
</organism>
<dbReference type="AlphaFoldDB" id="A0A8H8Z1K8"/>